<dbReference type="PANTHER" id="PTHR47561:SF1">
    <property type="entry name" value="POLYSACCHARIDE DEACETYLASE FAMILY PROTEIN (AFU_ORTHOLOGUE AFUA_6G05030)"/>
    <property type="match status" value="1"/>
</dbReference>
<dbReference type="InterPro" id="IPR011330">
    <property type="entry name" value="Glyco_hydro/deAcase_b/a-brl"/>
</dbReference>
<dbReference type="Pfam" id="PF11959">
    <property type="entry name" value="DUF3473"/>
    <property type="match status" value="1"/>
</dbReference>
<keyword evidence="3" id="KW-1185">Reference proteome</keyword>
<dbReference type="InterPro" id="IPR022560">
    <property type="entry name" value="DUF3473"/>
</dbReference>
<dbReference type="CDD" id="cd10941">
    <property type="entry name" value="CE4_PuuE_HpPgdA_like_2"/>
    <property type="match status" value="1"/>
</dbReference>
<proteinExistence type="predicted"/>
<reference evidence="2 3" key="1">
    <citation type="submission" date="2022-10" db="EMBL/GenBank/DDBJ databases">
        <title>Alteromonas sp. chi3 Genome sequencing.</title>
        <authorList>
            <person name="Park S."/>
        </authorList>
    </citation>
    <scope>NUCLEOTIDE SEQUENCE [LARGE SCALE GENOMIC DNA]</scope>
    <source>
        <strain evidence="3">chi3</strain>
    </source>
</reference>
<dbReference type="EMBL" id="JAQQXP010000001">
    <property type="protein sequence ID" value="MDC8830322.1"/>
    <property type="molecule type" value="Genomic_DNA"/>
</dbReference>
<feature type="domain" description="NodB homology" evidence="1">
    <location>
        <begin position="30"/>
        <end position="297"/>
    </location>
</feature>
<evidence type="ECO:0000313" key="2">
    <source>
        <dbReference type="EMBL" id="MDC8830322.1"/>
    </source>
</evidence>
<accession>A0ABT5KZX3</accession>
<organism evidence="2 3">
    <name type="scientific">Alteromonas gilva</name>
    <dbReference type="NCBI Taxonomy" id="2987522"/>
    <lineage>
        <taxon>Bacteria</taxon>
        <taxon>Pseudomonadati</taxon>
        <taxon>Pseudomonadota</taxon>
        <taxon>Gammaproteobacteria</taxon>
        <taxon>Alteromonadales</taxon>
        <taxon>Alteromonadaceae</taxon>
        <taxon>Alteromonas/Salinimonas group</taxon>
        <taxon>Alteromonas</taxon>
    </lineage>
</organism>
<evidence type="ECO:0000259" key="1">
    <source>
        <dbReference type="PROSITE" id="PS51677"/>
    </source>
</evidence>
<gene>
    <name evidence="2" type="ORF">OIK42_06040</name>
</gene>
<dbReference type="SUPFAM" id="SSF88713">
    <property type="entry name" value="Glycoside hydrolase/deacetylase"/>
    <property type="match status" value="1"/>
</dbReference>
<dbReference type="NCBIfam" id="TIGR03006">
    <property type="entry name" value="pepcterm_polyde"/>
    <property type="match status" value="1"/>
</dbReference>
<sequence>MATANQLTTNKNAMTVDVEDYFQVSAFESSIVVEQWDTIPLRVGDNMHRLLDLFAEKNVKSTFFTLGWIAKRCPDMIRRIVDEGHELASHGLSHRRATTMTRSEFYEDVRVSKDILEQTSGRALSGYRAPSFSIDSSNEWVYEILVELGFLYSSSTYPVKHDLYGVPDWPRFKHTRPEGIIEIPIPTLQQKGRNIGIGGGGYFRLFPYWLSQQRIDKFLKAESEPYSFYFHPWEIDNDQPRIKNAPLKSKFRHYINLSAMEKKLSKLLDRYEWDTMSSVYNIDVPGLEKNGTDKLRM</sequence>
<comment type="caution">
    <text evidence="2">The sequence shown here is derived from an EMBL/GenBank/DDBJ whole genome shotgun (WGS) entry which is preliminary data.</text>
</comment>
<evidence type="ECO:0000313" key="3">
    <source>
        <dbReference type="Proteomes" id="UP001218788"/>
    </source>
</evidence>
<dbReference type="PROSITE" id="PS51677">
    <property type="entry name" value="NODB"/>
    <property type="match status" value="1"/>
</dbReference>
<name>A0ABT5KZX3_9ALTE</name>
<dbReference type="PANTHER" id="PTHR47561">
    <property type="entry name" value="POLYSACCHARIDE DEACETYLASE FAMILY PROTEIN (AFU_ORTHOLOGUE AFUA_6G05030)"/>
    <property type="match status" value="1"/>
</dbReference>
<dbReference type="InterPro" id="IPR002509">
    <property type="entry name" value="NODB_dom"/>
</dbReference>
<dbReference type="Pfam" id="PF01522">
    <property type="entry name" value="Polysacc_deac_1"/>
    <property type="match status" value="1"/>
</dbReference>
<dbReference type="InterPro" id="IPR014344">
    <property type="entry name" value="XrtA_polysacc_deacetyl"/>
</dbReference>
<dbReference type="InterPro" id="IPR045235">
    <property type="entry name" value="PuuE_HpPgdA-like"/>
</dbReference>
<dbReference type="Gene3D" id="3.20.20.370">
    <property type="entry name" value="Glycoside hydrolase/deacetylase"/>
    <property type="match status" value="1"/>
</dbReference>
<protein>
    <submittedName>
        <fullName evidence="2">DUF3473 domain-containing protein</fullName>
    </submittedName>
</protein>
<dbReference type="Proteomes" id="UP001218788">
    <property type="component" value="Unassembled WGS sequence"/>
</dbReference>
<dbReference type="RefSeq" id="WP_273639076.1">
    <property type="nucleotide sequence ID" value="NZ_JAQQXP010000001.1"/>
</dbReference>